<dbReference type="Gene3D" id="1.25.40.10">
    <property type="entry name" value="Tetratricopeptide repeat domain"/>
    <property type="match status" value="1"/>
</dbReference>
<sequence>MIRLSQKYYFFVIIFSFLLSPVQAQILQDNEVQQWIHEGLDKMYNFEFAEANPIFEKIRQRYPQHPVYPMLKSLETTWKNIPIGENKNVIATHRAYLNEVIKRAEVLLDKNDKDPEGVFFAMAAHGFLALSHSESDEMTSAVNEARKTYGHLKDGMKMLNQYADFYSPVGVYNYYVVKYPETHPVVKPFMIFFADGDKVLGLKQLEIGSQKGIFTKVEALFFLLHIYIKHEYQPGKALACTQQLITRYPANIIFAMRHAEMLLANGRYDEAEPFITQLAQNKDKVFQSTVAVFNGIIQEKQTKNLPQAKIYYLKATTMNALNVRYNNDFLAMAYAGLARIAVAEGKKDIAKANYKKCLELAEYDGTIAEAKNYIKKN</sequence>
<accession>A0AAE3QVF8</accession>
<dbReference type="SUPFAM" id="SSF48452">
    <property type="entry name" value="TPR-like"/>
    <property type="match status" value="1"/>
</dbReference>
<proteinExistence type="predicted"/>
<evidence type="ECO:0000313" key="2">
    <source>
        <dbReference type="Proteomes" id="UP001241110"/>
    </source>
</evidence>
<comment type="caution">
    <text evidence="1">The sequence shown here is derived from an EMBL/GenBank/DDBJ whole genome shotgun (WGS) entry which is preliminary data.</text>
</comment>
<organism evidence="1 2">
    <name type="scientific">Xanthocytophaga flava</name>
    <dbReference type="NCBI Taxonomy" id="3048013"/>
    <lineage>
        <taxon>Bacteria</taxon>
        <taxon>Pseudomonadati</taxon>
        <taxon>Bacteroidota</taxon>
        <taxon>Cytophagia</taxon>
        <taxon>Cytophagales</taxon>
        <taxon>Rhodocytophagaceae</taxon>
        <taxon>Xanthocytophaga</taxon>
    </lineage>
</organism>
<dbReference type="Proteomes" id="UP001241110">
    <property type="component" value="Unassembled WGS sequence"/>
</dbReference>
<dbReference type="RefSeq" id="WP_313982969.1">
    <property type="nucleotide sequence ID" value="NZ_JASJOS010000010.1"/>
</dbReference>
<dbReference type="AlphaFoldDB" id="A0AAE3QVF8"/>
<dbReference type="InterPro" id="IPR011990">
    <property type="entry name" value="TPR-like_helical_dom_sf"/>
</dbReference>
<dbReference type="EMBL" id="JASJOS010000010">
    <property type="protein sequence ID" value="MDJ1483278.1"/>
    <property type="molecule type" value="Genomic_DNA"/>
</dbReference>
<name>A0AAE3QVF8_9BACT</name>
<evidence type="ECO:0000313" key="1">
    <source>
        <dbReference type="EMBL" id="MDJ1483278.1"/>
    </source>
</evidence>
<gene>
    <name evidence="1" type="ORF">QNI16_22460</name>
</gene>
<protein>
    <submittedName>
        <fullName evidence="1">ABC transporter substrate-binding protein</fullName>
    </submittedName>
</protein>
<reference evidence="1" key="1">
    <citation type="submission" date="2023-05" db="EMBL/GenBank/DDBJ databases">
        <authorList>
            <person name="Zhang X."/>
        </authorList>
    </citation>
    <scope>NUCLEOTIDE SEQUENCE</scope>
    <source>
        <strain evidence="1">YF14B1</strain>
    </source>
</reference>